<evidence type="ECO:0000313" key="1">
    <source>
        <dbReference type="EMBL" id="PFX11428.1"/>
    </source>
</evidence>
<sequence length="177" mass="21080">CRKDFLSGTVGRFDNPKDFAMLVIYEIIYRAKQPRSPVHPKVVVENPSRYRIKSLLQRGIFEEYSLKETQSFLKENLENYESLRATQLKIEYIRTLEKAEDFFVHKLSFEKIYQGENGSSHRKFEVQISAFGIKKRRKDIENSHLEGIVEKFFEVTEIQFDHMTNLVKIFRKDDHPE</sequence>
<feature type="non-terminal residue" evidence="1">
    <location>
        <position position="1"/>
    </location>
</feature>
<reference evidence="2" key="1">
    <citation type="journal article" date="2017" name="bioRxiv">
        <title>Comparative analysis of the genomes of Stylophora pistillata and Acropora digitifera provides evidence for extensive differences between species of corals.</title>
        <authorList>
            <person name="Voolstra C.R."/>
            <person name="Li Y."/>
            <person name="Liew Y.J."/>
            <person name="Baumgarten S."/>
            <person name="Zoccola D."/>
            <person name="Flot J.-F."/>
            <person name="Tambutte S."/>
            <person name="Allemand D."/>
            <person name="Aranda M."/>
        </authorList>
    </citation>
    <scope>NUCLEOTIDE SEQUENCE [LARGE SCALE GENOMIC DNA]</scope>
</reference>
<dbReference type="Proteomes" id="UP000225706">
    <property type="component" value="Unassembled WGS sequence"/>
</dbReference>
<name>A0A2B4R4X4_STYPI</name>
<organism evidence="1 2">
    <name type="scientific">Stylophora pistillata</name>
    <name type="common">Smooth cauliflower coral</name>
    <dbReference type="NCBI Taxonomy" id="50429"/>
    <lineage>
        <taxon>Eukaryota</taxon>
        <taxon>Metazoa</taxon>
        <taxon>Cnidaria</taxon>
        <taxon>Anthozoa</taxon>
        <taxon>Hexacorallia</taxon>
        <taxon>Scleractinia</taxon>
        <taxon>Astrocoeniina</taxon>
        <taxon>Pocilloporidae</taxon>
        <taxon>Stylophora</taxon>
    </lineage>
</organism>
<proteinExistence type="predicted"/>
<accession>A0A2B4R4X4</accession>
<comment type="caution">
    <text evidence="1">The sequence shown here is derived from an EMBL/GenBank/DDBJ whole genome shotgun (WGS) entry which is preliminary data.</text>
</comment>
<gene>
    <name evidence="1" type="ORF">AWC38_SpisGene24845</name>
</gene>
<dbReference type="EMBL" id="LSMT01002536">
    <property type="protein sequence ID" value="PFX11428.1"/>
    <property type="molecule type" value="Genomic_DNA"/>
</dbReference>
<protein>
    <submittedName>
        <fullName evidence="1">Uncharacterized protein</fullName>
    </submittedName>
</protein>
<dbReference type="AlphaFoldDB" id="A0A2B4R4X4"/>
<evidence type="ECO:0000313" key="2">
    <source>
        <dbReference type="Proteomes" id="UP000225706"/>
    </source>
</evidence>
<feature type="non-terminal residue" evidence="1">
    <location>
        <position position="177"/>
    </location>
</feature>
<keyword evidence="2" id="KW-1185">Reference proteome</keyword>